<dbReference type="PROSITE" id="PS51740">
    <property type="entry name" value="SPOVT_ABRB"/>
    <property type="match status" value="2"/>
</dbReference>
<dbReference type="RefSeq" id="WP_284377195.1">
    <property type="nucleotide sequence ID" value="NZ_BSNN01000002.1"/>
</dbReference>
<dbReference type="SUPFAM" id="SSF89447">
    <property type="entry name" value="AbrB/MazE/MraZ-like"/>
    <property type="match status" value="1"/>
</dbReference>
<dbReference type="Pfam" id="PF02381">
    <property type="entry name" value="MraZ"/>
    <property type="match status" value="1"/>
</dbReference>
<comment type="subcellular location">
    <subcellularLocation>
        <location evidence="7">Cytoplasm</location>
        <location evidence="7">Nucleoid</location>
    </subcellularLocation>
</comment>
<dbReference type="NCBIfam" id="NF001476">
    <property type="entry name" value="PRK00326.2-2"/>
    <property type="match status" value="1"/>
</dbReference>
<dbReference type="CDD" id="cd16321">
    <property type="entry name" value="MraZ_C"/>
    <property type="match status" value="1"/>
</dbReference>
<dbReference type="HAMAP" id="MF_01008">
    <property type="entry name" value="MraZ"/>
    <property type="match status" value="1"/>
</dbReference>
<dbReference type="Proteomes" id="UP001156694">
    <property type="component" value="Unassembled WGS sequence"/>
</dbReference>
<dbReference type="InterPro" id="IPR035644">
    <property type="entry name" value="MraZ_C"/>
</dbReference>
<evidence type="ECO:0000256" key="1">
    <source>
        <dbReference type="ARBA" id="ARBA00013860"/>
    </source>
</evidence>
<evidence type="ECO:0000256" key="2">
    <source>
        <dbReference type="ARBA" id="ARBA00022490"/>
    </source>
</evidence>
<comment type="subunit">
    <text evidence="7">Forms oligomers.</text>
</comment>
<keyword evidence="5 7" id="KW-0238">DNA-binding</keyword>
<dbReference type="CDD" id="cd16320">
    <property type="entry name" value="MraZ_N"/>
    <property type="match status" value="1"/>
</dbReference>
<keyword evidence="6 7" id="KW-0804">Transcription</keyword>
<gene>
    <name evidence="7 9" type="primary">mraZ</name>
    <name evidence="9" type="ORF">GCM10007939_11640</name>
</gene>
<dbReference type="InterPro" id="IPR035642">
    <property type="entry name" value="MraZ_N"/>
</dbReference>
<dbReference type="InterPro" id="IPR038619">
    <property type="entry name" value="MraZ_sf"/>
</dbReference>
<comment type="similarity">
    <text evidence="7">Belongs to the MraZ family.</text>
</comment>
<keyword evidence="10" id="KW-1185">Reference proteome</keyword>
<accession>A0ABQ5VUM3</accession>
<evidence type="ECO:0000256" key="7">
    <source>
        <dbReference type="HAMAP-Rule" id="MF_01008"/>
    </source>
</evidence>
<dbReference type="PANTHER" id="PTHR34701">
    <property type="entry name" value="TRANSCRIPTIONAL REGULATOR MRAZ"/>
    <property type="match status" value="1"/>
</dbReference>
<feature type="domain" description="SpoVT-AbrB" evidence="8">
    <location>
        <begin position="8"/>
        <end position="51"/>
    </location>
</feature>
<proteinExistence type="inferred from homology"/>
<dbReference type="PANTHER" id="PTHR34701:SF1">
    <property type="entry name" value="TRANSCRIPTIONAL REGULATOR MRAZ"/>
    <property type="match status" value="1"/>
</dbReference>
<comment type="caution">
    <text evidence="9">The sequence shown here is derived from an EMBL/GenBank/DDBJ whole genome shotgun (WGS) entry which is preliminary data.</text>
</comment>
<evidence type="ECO:0000256" key="4">
    <source>
        <dbReference type="ARBA" id="ARBA00023015"/>
    </source>
</evidence>
<evidence type="ECO:0000313" key="9">
    <source>
        <dbReference type="EMBL" id="GLQ34881.1"/>
    </source>
</evidence>
<name>A0ABQ5VUM3_9RHOB</name>
<dbReference type="InterPro" id="IPR003444">
    <property type="entry name" value="MraZ"/>
</dbReference>
<dbReference type="InterPro" id="IPR037914">
    <property type="entry name" value="SpoVT-AbrB_sf"/>
</dbReference>
<keyword evidence="3" id="KW-0677">Repeat</keyword>
<dbReference type="EMBL" id="BSNN01000002">
    <property type="protein sequence ID" value="GLQ34881.1"/>
    <property type="molecule type" value="Genomic_DNA"/>
</dbReference>
<reference evidence="10" key="1">
    <citation type="journal article" date="2019" name="Int. J. Syst. Evol. Microbiol.">
        <title>The Global Catalogue of Microorganisms (GCM) 10K type strain sequencing project: providing services to taxonomists for standard genome sequencing and annotation.</title>
        <authorList>
            <consortium name="The Broad Institute Genomics Platform"/>
            <consortium name="The Broad Institute Genome Sequencing Center for Infectious Disease"/>
            <person name="Wu L."/>
            <person name="Ma J."/>
        </authorList>
    </citation>
    <scope>NUCLEOTIDE SEQUENCE [LARGE SCALE GENOMIC DNA]</scope>
    <source>
        <strain evidence="10">NBRC 110140</strain>
    </source>
</reference>
<keyword evidence="2 7" id="KW-0963">Cytoplasm</keyword>
<evidence type="ECO:0000256" key="6">
    <source>
        <dbReference type="ARBA" id="ARBA00023163"/>
    </source>
</evidence>
<evidence type="ECO:0000256" key="3">
    <source>
        <dbReference type="ARBA" id="ARBA00022737"/>
    </source>
</evidence>
<dbReference type="InterPro" id="IPR020603">
    <property type="entry name" value="MraZ_dom"/>
</dbReference>
<evidence type="ECO:0000313" key="10">
    <source>
        <dbReference type="Proteomes" id="UP001156694"/>
    </source>
</evidence>
<evidence type="ECO:0000259" key="8">
    <source>
        <dbReference type="PROSITE" id="PS51740"/>
    </source>
</evidence>
<organism evidence="9 10">
    <name type="scientific">Amylibacter marinus</name>
    <dbReference type="NCBI Taxonomy" id="1475483"/>
    <lineage>
        <taxon>Bacteria</taxon>
        <taxon>Pseudomonadati</taxon>
        <taxon>Pseudomonadota</taxon>
        <taxon>Alphaproteobacteria</taxon>
        <taxon>Rhodobacterales</taxon>
        <taxon>Paracoccaceae</taxon>
        <taxon>Amylibacter</taxon>
    </lineage>
</organism>
<evidence type="ECO:0000256" key="5">
    <source>
        <dbReference type="ARBA" id="ARBA00023125"/>
    </source>
</evidence>
<dbReference type="Gene3D" id="3.40.1550.20">
    <property type="entry name" value="Transcriptional regulator MraZ domain"/>
    <property type="match status" value="1"/>
</dbReference>
<sequence>MARRFRGEFVQKVDAKGRVSIPAAFRRVLQSGDPDWTEGLAAEMVLVYGDHRRQFIEGYTMTSMEEVDARIAAMKRGGRERRMLERMFSGQSLQMSVDETGRIVLPPKLKDKLDLKGEALFIASVDTFQIWKPETYEQSIAASDAWLDDYDDDFDPLALLDEAPIG</sequence>
<feature type="domain" description="SpoVT-AbrB" evidence="8">
    <location>
        <begin position="92"/>
        <end position="135"/>
    </location>
</feature>
<keyword evidence="4 7" id="KW-0805">Transcription regulation</keyword>
<dbReference type="InterPro" id="IPR007159">
    <property type="entry name" value="SpoVT-AbrB_dom"/>
</dbReference>
<protein>
    <recommendedName>
        <fullName evidence="1 7">Transcriptional regulator MraZ</fullName>
    </recommendedName>
</protein>